<dbReference type="Proteomes" id="UP000525923">
    <property type="component" value="Unassembled WGS sequence"/>
</dbReference>
<comment type="caution">
    <text evidence="1">The sequence shown here is derived from an EMBL/GenBank/DDBJ whole genome shotgun (WGS) entry which is preliminary data.</text>
</comment>
<name>A0A7W8CW48_9BACL</name>
<gene>
    <name evidence="1" type="ORF">HNQ44_003043</name>
</gene>
<evidence type="ECO:0000313" key="1">
    <source>
        <dbReference type="EMBL" id="MBB5181578.1"/>
    </source>
</evidence>
<reference evidence="1 2" key="1">
    <citation type="submission" date="2020-08" db="EMBL/GenBank/DDBJ databases">
        <title>Genomic Encyclopedia of Type Strains, Phase IV (KMG-IV): sequencing the most valuable type-strain genomes for metagenomic binning, comparative biology and taxonomic classification.</title>
        <authorList>
            <person name="Goeker M."/>
        </authorList>
    </citation>
    <scope>NUCLEOTIDE SEQUENCE [LARGE SCALE GENOMIC DNA]</scope>
    <source>
        <strain evidence="1 2">DSM 15895</strain>
    </source>
</reference>
<sequence>MQYEEKNISSQDANKAPEYVKLRILEIDNGKMMIGPPAADPEASYPAYEVFIDKETKVEGEKTFINELIVGDHVSVWTKAAASDKEFAEKIIVAK</sequence>
<dbReference type="RefSeq" id="WP_135504846.1">
    <property type="nucleotide sequence ID" value="NZ_JACHHE010000010.1"/>
</dbReference>
<evidence type="ECO:0008006" key="3">
    <source>
        <dbReference type="Google" id="ProtNLM"/>
    </source>
</evidence>
<protein>
    <recommendedName>
        <fullName evidence="3">DUF3221 domain-containing protein</fullName>
    </recommendedName>
</protein>
<dbReference type="EMBL" id="JACHHE010000010">
    <property type="protein sequence ID" value="MBB5181578.1"/>
    <property type="molecule type" value="Genomic_DNA"/>
</dbReference>
<evidence type="ECO:0000313" key="2">
    <source>
        <dbReference type="Proteomes" id="UP000525923"/>
    </source>
</evidence>
<dbReference type="AlphaFoldDB" id="A0A7W8CW48"/>
<keyword evidence="2" id="KW-1185">Reference proteome</keyword>
<accession>A0A7W8CW48</accession>
<organism evidence="1 2">
    <name type="scientific">Planococcus koreensis</name>
    <dbReference type="NCBI Taxonomy" id="112331"/>
    <lineage>
        <taxon>Bacteria</taxon>
        <taxon>Bacillati</taxon>
        <taxon>Bacillota</taxon>
        <taxon>Bacilli</taxon>
        <taxon>Bacillales</taxon>
        <taxon>Caryophanaceae</taxon>
        <taxon>Planococcus</taxon>
    </lineage>
</organism>
<proteinExistence type="predicted"/>
<dbReference type="OrthoDB" id="2972954at2"/>